<comment type="pathway">
    <text evidence="2">Aminoacyl-tRNA biosynthesis; selenocysteinyl-tRNA(Sec) biosynthesis; L-seryl-tRNA(Sec) from L-serine and tRNA(Sec): step 1/1.</text>
</comment>
<reference evidence="19 20" key="1">
    <citation type="journal article" date="2010" name="Nature">
        <title>The Ectocarpus genome and the independent evolution of multicellularity in brown algae.</title>
        <authorList>
            <person name="Cock J.M."/>
            <person name="Sterck L."/>
            <person name="Rouze P."/>
            <person name="Scornet D."/>
            <person name="Allen A.E."/>
            <person name="Amoutzias G."/>
            <person name="Anthouard V."/>
            <person name="Artiguenave F."/>
            <person name="Aury J.M."/>
            <person name="Badger J.H."/>
            <person name="Beszteri B."/>
            <person name="Billiau K."/>
            <person name="Bonnet E."/>
            <person name="Bothwell J.H."/>
            <person name="Bowler C."/>
            <person name="Boyen C."/>
            <person name="Brownlee C."/>
            <person name="Carrano C.J."/>
            <person name="Charrier B."/>
            <person name="Cho G.Y."/>
            <person name="Coelho S.M."/>
            <person name="Collen J."/>
            <person name="Corre E."/>
            <person name="Da Silva C."/>
            <person name="Delage L."/>
            <person name="Delaroque N."/>
            <person name="Dittami S.M."/>
            <person name="Doulbeau S."/>
            <person name="Elias M."/>
            <person name="Farnham G."/>
            <person name="Gachon C.M."/>
            <person name="Gschloessl B."/>
            <person name="Heesch S."/>
            <person name="Jabbari K."/>
            <person name="Jubin C."/>
            <person name="Kawai H."/>
            <person name="Kimura K."/>
            <person name="Kloareg B."/>
            <person name="Kupper F.C."/>
            <person name="Lang D."/>
            <person name="Le Bail A."/>
            <person name="Leblanc C."/>
            <person name="Lerouge P."/>
            <person name="Lohr M."/>
            <person name="Lopez P.J."/>
            <person name="Martens C."/>
            <person name="Maumus F."/>
            <person name="Michel G."/>
            <person name="Miranda-Saavedra D."/>
            <person name="Morales J."/>
            <person name="Moreau H."/>
            <person name="Motomura T."/>
            <person name="Nagasato C."/>
            <person name="Napoli C.A."/>
            <person name="Nelson D.R."/>
            <person name="Nyvall-Collen P."/>
            <person name="Peters A.F."/>
            <person name="Pommier C."/>
            <person name="Potin P."/>
            <person name="Poulain J."/>
            <person name="Quesneville H."/>
            <person name="Read B."/>
            <person name="Rensing S.A."/>
            <person name="Ritter A."/>
            <person name="Rousvoal S."/>
            <person name="Samanta M."/>
            <person name="Samson G."/>
            <person name="Schroeder D.C."/>
            <person name="Segurens B."/>
            <person name="Strittmatter M."/>
            <person name="Tonon T."/>
            <person name="Tregear J.W."/>
            <person name="Valentin K."/>
            <person name="von Dassow P."/>
            <person name="Yamagishi T."/>
            <person name="Van de Peer Y."/>
            <person name="Wincker P."/>
        </authorList>
    </citation>
    <scope>NUCLEOTIDE SEQUENCE [LARGE SCALE GENOMIC DNA]</scope>
    <source>
        <strain evidence="20">Ec32 / CCAP1310/4</strain>
    </source>
</reference>
<dbReference type="CDD" id="cd00770">
    <property type="entry name" value="SerRS_core"/>
    <property type="match status" value="1"/>
</dbReference>
<protein>
    <recommendedName>
        <fullName evidence="13">Serine--tRNA ligase</fullName>
        <ecNumber evidence="4">6.1.1.11</ecNumber>
    </recommendedName>
    <alternativeName>
        <fullName evidence="11">Seryl-tRNA synthetase</fullName>
    </alternativeName>
    <alternativeName>
        <fullName evidence="12">Seryl-tRNA(Ser/Sec) synthetase</fullName>
    </alternativeName>
</protein>
<feature type="domain" description="Aminoacyl-transfer RNA synthetases class-II family profile" evidence="18">
    <location>
        <begin position="242"/>
        <end position="491"/>
    </location>
</feature>
<dbReference type="Proteomes" id="UP000002630">
    <property type="component" value="Linkage Group LG06"/>
</dbReference>
<keyword evidence="5" id="KW-0963">Cytoplasm</keyword>
<dbReference type="GO" id="GO:0005524">
    <property type="term" value="F:ATP binding"/>
    <property type="evidence" value="ECO:0007669"/>
    <property type="project" value="UniProtKB-KW"/>
</dbReference>
<evidence type="ECO:0000256" key="3">
    <source>
        <dbReference type="ARBA" id="ARBA00010728"/>
    </source>
</evidence>
<evidence type="ECO:0000256" key="13">
    <source>
        <dbReference type="ARBA" id="ARBA00039158"/>
    </source>
</evidence>
<keyword evidence="6" id="KW-0436">Ligase</keyword>
<dbReference type="GO" id="GO:0004828">
    <property type="term" value="F:serine-tRNA ligase activity"/>
    <property type="evidence" value="ECO:0007669"/>
    <property type="project" value="UniProtKB-EC"/>
</dbReference>
<dbReference type="PIRSF" id="PIRSF001529">
    <property type="entry name" value="Ser-tRNA-synth_IIa"/>
    <property type="match status" value="1"/>
</dbReference>
<keyword evidence="9" id="KW-0648">Protein biosynthesis</keyword>
<proteinExistence type="inferred from homology"/>
<comment type="catalytic activity">
    <reaction evidence="15">
        <text>tRNA(Ser) + L-serine + ATP = L-seryl-tRNA(Ser) + AMP + diphosphate + H(+)</text>
        <dbReference type="Rhea" id="RHEA:12292"/>
        <dbReference type="Rhea" id="RHEA-COMP:9669"/>
        <dbReference type="Rhea" id="RHEA-COMP:9703"/>
        <dbReference type="ChEBI" id="CHEBI:15378"/>
        <dbReference type="ChEBI" id="CHEBI:30616"/>
        <dbReference type="ChEBI" id="CHEBI:33019"/>
        <dbReference type="ChEBI" id="CHEBI:33384"/>
        <dbReference type="ChEBI" id="CHEBI:78442"/>
        <dbReference type="ChEBI" id="CHEBI:78533"/>
        <dbReference type="ChEBI" id="CHEBI:456215"/>
        <dbReference type="EC" id="6.1.1.11"/>
    </reaction>
</comment>
<evidence type="ECO:0000256" key="9">
    <source>
        <dbReference type="ARBA" id="ARBA00022917"/>
    </source>
</evidence>
<dbReference type="OrthoDB" id="10264585at2759"/>
<keyword evidence="20" id="KW-1185">Reference proteome</keyword>
<dbReference type="InterPro" id="IPR045864">
    <property type="entry name" value="aa-tRNA-synth_II/BPL/LPL"/>
</dbReference>
<keyword evidence="8 17" id="KW-0067">ATP-binding</keyword>
<evidence type="ECO:0000256" key="1">
    <source>
        <dbReference type="ARBA" id="ARBA00004496"/>
    </source>
</evidence>
<dbReference type="InterPro" id="IPR002314">
    <property type="entry name" value="aa-tRNA-synt_IIb"/>
</dbReference>
<evidence type="ECO:0000256" key="15">
    <source>
        <dbReference type="ARBA" id="ARBA00048823"/>
    </source>
</evidence>
<evidence type="ECO:0000313" key="19">
    <source>
        <dbReference type="EMBL" id="CBN73852.1"/>
    </source>
</evidence>
<dbReference type="Gene3D" id="1.10.287.40">
    <property type="entry name" value="Serine-tRNA synthetase, tRNA binding domain"/>
    <property type="match status" value="1"/>
</dbReference>
<comment type="catalytic activity">
    <reaction evidence="14">
        <text>tRNA(Sec) + L-serine + ATP = L-seryl-tRNA(Sec) + AMP + diphosphate + H(+)</text>
        <dbReference type="Rhea" id="RHEA:42580"/>
        <dbReference type="Rhea" id="RHEA-COMP:9742"/>
        <dbReference type="Rhea" id="RHEA-COMP:10128"/>
        <dbReference type="ChEBI" id="CHEBI:15378"/>
        <dbReference type="ChEBI" id="CHEBI:30616"/>
        <dbReference type="ChEBI" id="CHEBI:33019"/>
        <dbReference type="ChEBI" id="CHEBI:33384"/>
        <dbReference type="ChEBI" id="CHEBI:78442"/>
        <dbReference type="ChEBI" id="CHEBI:78533"/>
        <dbReference type="ChEBI" id="CHEBI:456215"/>
        <dbReference type="EC" id="6.1.1.11"/>
    </reaction>
</comment>
<dbReference type="SUPFAM" id="SSF55681">
    <property type="entry name" value="Class II aaRS and biotin synthetases"/>
    <property type="match status" value="1"/>
</dbReference>
<evidence type="ECO:0000313" key="20">
    <source>
        <dbReference type="Proteomes" id="UP000002630"/>
    </source>
</evidence>
<dbReference type="EC" id="6.1.1.11" evidence="4"/>
<evidence type="ECO:0000256" key="11">
    <source>
        <dbReference type="ARBA" id="ARBA00031113"/>
    </source>
</evidence>
<keyword evidence="7" id="KW-0547">Nucleotide-binding</keyword>
<dbReference type="STRING" id="2880.D8LRT5"/>
<dbReference type="PROSITE" id="PS50862">
    <property type="entry name" value="AA_TRNA_LIGASE_II"/>
    <property type="match status" value="1"/>
</dbReference>
<evidence type="ECO:0000256" key="17">
    <source>
        <dbReference type="PIRSR" id="PIRSR001529-2"/>
    </source>
</evidence>
<evidence type="ECO:0000256" key="14">
    <source>
        <dbReference type="ARBA" id="ARBA00047929"/>
    </source>
</evidence>
<feature type="binding site" evidence="16">
    <location>
        <position position="463"/>
    </location>
    <ligand>
        <name>L-serine</name>
        <dbReference type="ChEBI" id="CHEBI:33384"/>
    </ligand>
</feature>
<feature type="binding site" evidence="16">
    <location>
        <position position="305"/>
    </location>
    <ligand>
        <name>L-serine</name>
        <dbReference type="ChEBI" id="CHEBI:33384"/>
    </ligand>
</feature>
<dbReference type="PANTHER" id="PTHR43697:SF1">
    <property type="entry name" value="SERINE--TRNA LIGASE"/>
    <property type="match status" value="1"/>
</dbReference>
<evidence type="ECO:0000256" key="7">
    <source>
        <dbReference type="ARBA" id="ARBA00022741"/>
    </source>
</evidence>
<evidence type="ECO:0000256" key="16">
    <source>
        <dbReference type="PIRSR" id="PIRSR001529-1"/>
    </source>
</evidence>
<comment type="similarity">
    <text evidence="3">Belongs to the class-II aminoacyl-tRNA synthetase family. Type-1 seryl-tRNA synthetase subfamily.</text>
</comment>
<accession>D8LRT5</accession>
<sequence>MITPCARVMAVATFATTRCGSFLYGGARFARTGAKQFAALHSSAQVEQTTKDHESLSRSNADDASLDSVLISTNPDLVVDHMKARRMGEDSVEAVHRIGDLMDNRRELIMTKEDALKQRNAMSAQIGKLMKAGQAKEAEEKKNEVQSINKIAGSAEEDLNEVDSELNTLLMRLPNLLDSRVPDGDGEEENVVVAEWGQEYIKNGEEYLWHDEVAIKLGGWDPEGAARISGARFSVLKGPLARLERALGQWLLDVHTTEHGYTEVSLPLLVTRSSLEGTGQLPKFEEDLFKTNHLVANEDSFLIPTGEVPLTNLLRGQLLDKAQLPMSLVALTPCFRAEAGSAGRDTRGLLRQHQFLKVELVKFTTPEDSRNEHEALTQHAEAVLKALKLPFRRVSLCSGDIGFGARLCYDLEVWMPGQGAFREISSCSNCQDFQARRMNLRYREPTPEAKKKKSRNLPCHTINGSGVAVGRALVAVLENYYNPIDGSVSIPDVLRPYMGGAEKLESVPQ</sequence>
<dbReference type="AlphaFoldDB" id="D8LRT5"/>
<dbReference type="InterPro" id="IPR033729">
    <property type="entry name" value="SerRS_core"/>
</dbReference>
<dbReference type="FunCoup" id="D8LRT5">
    <property type="interactions" value="30"/>
</dbReference>
<evidence type="ECO:0000256" key="2">
    <source>
        <dbReference type="ARBA" id="ARBA00005045"/>
    </source>
</evidence>
<name>D8LRT5_ECTSI</name>
<dbReference type="Pfam" id="PF00587">
    <property type="entry name" value="tRNA-synt_2b"/>
    <property type="match status" value="1"/>
</dbReference>
<dbReference type="InterPro" id="IPR015866">
    <property type="entry name" value="Ser-tRNA-synth_1_N"/>
</dbReference>
<dbReference type="PANTHER" id="PTHR43697">
    <property type="entry name" value="SERYL-TRNA SYNTHETASE"/>
    <property type="match status" value="1"/>
</dbReference>
<evidence type="ECO:0000256" key="8">
    <source>
        <dbReference type="ARBA" id="ARBA00022840"/>
    </source>
</evidence>
<feature type="binding site" evidence="17">
    <location>
        <begin position="336"/>
        <end position="338"/>
    </location>
    <ligand>
        <name>ATP</name>
        <dbReference type="ChEBI" id="CHEBI:30616"/>
    </ligand>
</feature>
<dbReference type="eggNOG" id="KOG2509">
    <property type="taxonomic scope" value="Eukaryota"/>
</dbReference>
<evidence type="ECO:0000256" key="4">
    <source>
        <dbReference type="ARBA" id="ARBA00012840"/>
    </source>
</evidence>
<dbReference type="InterPro" id="IPR042103">
    <property type="entry name" value="SerRS_1_N_sf"/>
</dbReference>
<organism evidence="19 20">
    <name type="scientific">Ectocarpus siliculosus</name>
    <name type="common">Brown alga</name>
    <name type="synonym">Conferva siliculosa</name>
    <dbReference type="NCBI Taxonomy" id="2880"/>
    <lineage>
        <taxon>Eukaryota</taxon>
        <taxon>Sar</taxon>
        <taxon>Stramenopiles</taxon>
        <taxon>Ochrophyta</taxon>
        <taxon>PX clade</taxon>
        <taxon>Phaeophyceae</taxon>
        <taxon>Ectocarpales</taxon>
        <taxon>Ectocarpaceae</taxon>
        <taxon>Ectocarpus</taxon>
    </lineage>
</organism>
<dbReference type="EMBL" id="FN648926">
    <property type="protein sequence ID" value="CBN73852.1"/>
    <property type="molecule type" value="Genomic_DNA"/>
</dbReference>
<dbReference type="InParanoid" id="D8LRT5"/>
<evidence type="ECO:0000259" key="18">
    <source>
        <dbReference type="PROSITE" id="PS50862"/>
    </source>
</evidence>
<dbReference type="GO" id="GO:0006434">
    <property type="term" value="P:seryl-tRNA aminoacylation"/>
    <property type="evidence" value="ECO:0007669"/>
    <property type="project" value="InterPro"/>
</dbReference>
<dbReference type="Gene3D" id="3.30.930.10">
    <property type="entry name" value="Bira Bifunctional Protein, Domain 2"/>
    <property type="match status" value="1"/>
</dbReference>
<gene>
    <name evidence="19" type="ORF">Esi_0007_0157</name>
</gene>
<feature type="binding site" evidence="16">
    <location>
        <position position="359"/>
    </location>
    <ligand>
        <name>L-serine</name>
        <dbReference type="ChEBI" id="CHEBI:33384"/>
    </ligand>
</feature>
<dbReference type="InterPro" id="IPR002317">
    <property type="entry name" value="Ser-tRNA-ligase_type_1"/>
</dbReference>
<dbReference type="OMA" id="PESHTCN"/>
<dbReference type="PRINTS" id="PR00981">
    <property type="entry name" value="TRNASYNTHSER"/>
</dbReference>
<dbReference type="EMBL" id="FN649731">
    <property type="protein sequence ID" value="CBN73852.1"/>
    <property type="molecule type" value="Genomic_DNA"/>
</dbReference>
<dbReference type="GO" id="GO:0005737">
    <property type="term" value="C:cytoplasm"/>
    <property type="evidence" value="ECO:0007669"/>
    <property type="project" value="UniProtKB-SubCell"/>
</dbReference>
<dbReference type="InterPro" id="IPR010978">
    <property type="entry name" value="tRNA-bd_arm"/>
</dbReference>
<dbReference type="HAMAP" id="MF_00176">
    <property type="entry name" value="Ser_tRNA_synth_type1"/>
    <property type="match status" value="1"/>
</dbReference>
<evidence type="ECO:0000256" key="6">
    <source>
        <dbReference type="ARBA" id="ARBA00022598"/>
    </source>
</evidence>
<dbReference type="SUPFAM" id="SSF46589">
    <property type="entry name" value="tRNA-binding arm"/>
    <property type="match status" value="1"/>
</dbReference>
<feature type="binding site" evidence="17">
    <location>
        <begin position="423"/>
        <end position="426"/>
    </location>
    <ligand>
        <name>ATP</name>
        <dbReference type="ChEBI" id="CHEBI:30616"/>
    </ligand>
</feature>
<keyword evidence="10" id="KW-0030">Aminoacyl-tRNA synthetase</keyword>
<evidence type="ECO:0000256" key="5">
    <source>
        <dbReference type="ARBA" id="ARBA00022490"/>
    </source>
</evidence>
<dbReference type="InterPro" id="IPR006195">
    <property type="entry name" value="aa-tRNA-synth_II"/>
</dbReference>
<dbReference type="Pfam" id="PF02403">
    <property type="entry name" value="Seryl_tRNA_N"/>
    <property type="match status" value="1"/>
</dbReference>
<evidence type="ECO:0000256" key="10">
    <source>
        <dbReference type="ARBA" id="ARBA00023146"/>
    </source>
</evidence>
<feature type="binding site" evidence="16">
    <location>
        <position position="336"/>
    </location>
    <ligand>
        <name>L-serine</name>
        <dbReference type="ChEBI" id="CHEBI:33384"/>
    </ligand>
</feature>
<comment type="subcellular location">
    <subcellularLocation>
        <location evidence="1">Cytoplasm</location>
    </subcellularLocation>
</comment>
<dbReference type="NCBIfam" id="TIGR00414">
    <property type="entry name" value="serS"/>
    <property type="match status" value="1"/>
</dbReference>
<evidence type="ECO:0000256" key="12">
    <source>
        <dbReference type="ARBA" id="ARBA00033352"/>
    </source>
</evidence>